<gene>
    <name evidence="1" type="ORF">HMPREF3185_00926</name>
</gene>
<evidence type="ECO:0000313" key="2">
    <source>
        <dbReference type="Proteomes" id="UP000070224"/>
    </source>
</evidence>
<sequence>MSISTIEIVLYEGTKLILTTALRYFSSLEAGLRAKPMHTVEFYSL</sequence>
<reference evidence="2" key="1">
    <citation type="submission" date="2016-01" db="EMBL/GenBank/DDBJ databases">
        <authorList>
            <person name="Mitreva M."/>
            <person name="Pepin K.H."/>
            <person name="Mihindukulasuriya K.A."/>
            <person name="Fulton R."/>
            <person name="Fronick C."/>
            <person name="O'Laughlin M."/>
            <person name="Miner T."/>
            <person name="Herter B."/>
            <person name="Rosa B.A."/>
            <person name="Cordes M."/>
            <person name="Tomlinson C."/>
            <person name="Wollam A."/>
            <person name="Palsikar V.B."/>
            <person name="Mardis E.R."/>
            <person name="Wilson R.K."/>
        </authorList>
    </citation>
    <scope>NUCLEOTIDE SEQUENCE [LARGE SCALE GENOMIC DNA]</scope>
    <source>
        <strain evidence="2">KA00683</strain>
    </source>
</reference>
<keyword evidence="2" id="KW-1185">Reference proteome</keyword>
<evidence type="ECO:0000313" key="1">
    <source>
        <dbReference type="EMBL" id="KXB76556.1"/>
    </source>
</evidence>
<name>A0A134B9D2_9PORP</name>
<dbReference type="Proteomes" id="UP000070224">
    <property type="component" value="Unassembled WGS sequence"/>
</dbReference>
<comment type="caution">
    <text evidence="1">The sequence shown here is derived from an EMBL/GenBank/DDBJ whole genome shotgun (WGS) entry which is preliminary data.</text>
</comment>
<organism evidence="1 2">
    <name type="scientific">Porphyromonas somerae</name>
    <dbReference type="NCBI Taxonomy" id="322095"/>
    <lineage>
        <taxon>Bacteria</taxon>
        <taxon>Pseudomonadati</taxon>
        <taxon>Bacteroidota</taxon>
        <taxon>Bacteroidia</taxon>
        <taxon>Bacteroidales</taxon>
        <taxon>Porphyromonadaceae</taxon>
        <taxon>Porphyromonas</taxon>
    </lineage>
</organism>
<dbReference type="PATRIC" id="fig|322095.3.peg.915"/>
<dbReference type="AlphaFoldDB" id="A0A134B9D2"/>
<proteinExistence type="predicted"/>
<accession>A0A134B9D2</accession>
<dbReference type="EMBL" id="LSDK01000060">
    <property type="protein sequence ID" value="KXB76556.1"/>
    <property type="molecule type" value="Genomic_DNA"/>
</dbReference>
<protein>
    <submittedName>
        <fullName evidence="1">Uncharacterized protein</fullName>
    </submittedName>
</protein>